<organism evidence="1 2">
    <name type="scientific">Nocardia nova SH22a</name>
    <dbReference type="NCBI Taxonomy" id="1415166"/>
    <lineage>
        <taxon>Bacteria</taxon>
        <taxon>Bacillati</taxon>
        <taxon>Actinomycetota</taxon>
        <taxon>Actinomycetes</taxon>
        <taxon>Mycobacteriales</taxon>
        <taxon>Nocardiaceae</taxon>
        <taxon>Nocardia</taxon>
    </lineage>
</organism>
<dbReference type="OrthoDB" id="4407402at2"/>
<accession>W5TNG0</accession>
<sequence length="301" mass="33378">MQLTLIGCTGRRWTISGPGQGMGGVELMPKPKAFYDSPAVTYWIKSGGAKQKYQGYSFKRRDPLFGLVISGDDPEDDLYIADQVRTDLGMYDETFWLEAKTRYGVRRLEMRLLEDPKAFESGDWEGKTPGMMQANTIMVSAACEQPHWAADPVTSDWEVTAGGNATNPEFEHPGNPGDVAIFPRWTLNAPADEWEIPDPSFGQELDFQRQPGEDANLTYKVVQLLAGEDVELNTNPDEPFMLTVSGGFGPWMRSSGRELIYPVKARTEPFETTVSVTGAVAGATATLELDRWYSRPFGATL</sequence>
<dbReference type="HOGENOM" id="CLU_078781_0_0_11"/>
<dbReference type="EMBL" id="CP006850">
    <property type="protein sequence ID" value="AHH20860.1"/>
    <property type="molecule type" value="Genomic_DNA"/>
</dbReference>
<evidence type="ECO:0000313" key="1">
    <source>
        <dbReference type="EMBL" id="AHH20860.1"/>
    </source>
</evidence>
<name>W5TNG0_9NOCA</name>
<dbReference type="Proteomes" id="UP000019150">
    <property type="component" value="Chromosome"/>
</dbReference>
<evidence type="ECO:0000313" key="2">
    <source>
        <dbReference type="Proteomes" id="UP000019150"/>
    </source>
</evidence>
<keyword evidence="2" id="KW-1185">Reference proteome</keyword>
<proteinExistence type="predicted"/>
<reference evidence="1 2" key="1">
    <citation type="journal article" date="2014" name="Appl. Environ. Microbiol.">
        <title>Insights into the Microbial Degradation of Rubber and Gutta-Percha by Analysis of the Complete Genome of Nocardia nova SH22a.</title>
        <authorList>
            <person name="Luo Q."/>
            <person name="Hiessl S."/>
            <person name="Poehlein A."/>
            <person name="Daniel R."/>
            <person name="Steinbuchel A."/>
        </authorList>
    </citation>
    <scope>NUCLEOTIDE SEQUENCE [LARGE SCALE GENOMIC DNA]</scope>
    <source>
        <strain evidence="1">SH22a</strain>
    </source>
</reference>
<protein>
    <submittedName>
        <fullName evidence="1">Putative bacteriophage protein</fullName>
    </submittedName>
</protein>
<gene>
    <name evidence="1" type="ORF">NONO_c60840</name>
</gene>
<dbReference type="STRING" id="1415166.NONO_c60840"/>
<dbReference type="PATRIC" id="fig|1415166.3.peg.6260"/>
<dbReference type="RefSeq" id="WP_025352199.1">
    <property type="nucleotide sequence ID" value="NZ_CP006850.1"/>
</dbReference>
<dbReference type="AlphaFoldDB" id="W5TNG0"/>
<dbReference type="KEGG" id="nno:NONO_c60840"/>